<comment type="caution">
    <text evidence="4">The sequence shown here is derived from an EMBL/GenBank/DDBJ whole genome shotgun (WGS) entry which is preliminary data.</text>
</comment>
<evidence type="ECO:0000256" key="1">
    <source>
        <dbReference type="SAM" id="Coils"/>
    </source>
</evidence>
<keyword evidence="3" id="KW-0472">Membrane</keyword>
<feature type="transmembrane region" description="Helical" evidence="3">
    <location>
        <begin position="32"/>
        <end position="56"/>
    </location>
</feature>
<feature type="transmembrane region" description="Helical" evidence="3">
    <location>
        <begin position="68"/>
        <end position="87"/>
    </location>
</feature>
<feature type="coiled-coil region" evidence="1">
    <location>
        <begin position="349"/>
        <end position="383"/>
    </location>
</feature>
<protein>
    <submittedName>
        <fullName evidence="4">Uncharacterized protein</fullName>
    </submittedName>
</protein>
<dbReference type="PANTHER" id="PTHR34965">
    <property type="entry name" value="OS07G0118300 PROTEIN"/>
    <property type="match status" value="1"/>
</dbReference>
<reference evidence="4" key="2">
    <citation type="submission" date="2021-12" db="EMBL/GenBank/DDBJ databases">
        <title>Resequencing data analysis of finger millet.</title>
        <authorList>
            <person name="Hatakeyama M."/>
            <person name="Aluri S."/>
            <person name="Balachadran M.T."/>
            <person name="Sivarajan S.R."/>
            <person name="Poveda L."/>
            <person name="Shimizu-Inatsugi R."/>
            <person name="Schlapbach R."/>
            <person name="Sreeman S.M."/>
            <person name="Shimizu K.K."/>
        </authorList>
    </citation>
    <scope>NUCLEOTIDE SEQUENCE</scope>
</reference>
<dbReference type="PANTHER" id="PTHR34965:SF1">
    <property type="entry name" value="OS07G0118300 PROTEIN"/>
    <property type="match status" value="1"/>
</dbReference>
<dbReference type="Proteomes" id="UP001054889">
    <property type="component" value="Unassembled WGS sequence"/>
</dbReference>
<dbReference type="EMBL" id="BQKI01000077">
    <property type="protein sequence ID" value="GJN24300.1"/>
    <property type="molecule type" value="Genomic_DNA"/>
</dbReference>
<proteinExistence type="predicted"/>
<organism evidence="4 5">
    <name type="scientific">Eleusine coracana subsp. coracana</name>
    <dbReference type="NCBI Taxonomy" id="191504"/>
    <lineage>
        <taxon>Eukaryota</taxon>
        <taxon>Viridiplantae</taxon>
        <taxon>Streptophyta</taxon>
        <taxon>Embryophyta</taxon>
        <taxon>Tracheophyta</taxon>
        <taxon>Spermatophyta</taxon>
        <taxon>Magnoliopsida</taxon>
        <taxon>Liliopsida</taxon>
        <taxon>Poales</taxon>
        <taxon>Poaceae</taxon>
        <taxon>PACMAD clade</taxon>
        <taxon>Chloridoideae</taxon>
        <taxon>Cynodonteae</taxon>
        <taxon>Eleusininae</taxon>
        <taxon>Eleusine</taxon>
    </lineage>
</organism>
<reference evidence="4" key="1">
    <citation type="journal article" date="2018" name="DNA Res.">
        <title>Multiple hybrid de novo genome assembly of finger millet, an orphan allotetraploid crop.</title>
        <authorList>
            <person name="Hatakeyama M."/>
            <person name="Aluri S."/>
            <person name="Balachadran M.T."/>
            <person name="Sivarajan S.R."/>
            <person name="Patrignani A."/>
            <person name="Gruter S."/>
            <person name="Poveda L."/>
            <person name="Shimizu-Inatsugi R."/>
            <person name="Baeten J."/>
            <person name="Francoijs K.J."/>
            <person name="Nataraja K.N."/>
            <person name="Reddy Y.A.N."/>
            <person name="Phadnis S."/>
            <person name="Ravikumar R.L."/>
            <person name="Schlapbach R."/>
            <person name="Sreeman S.M."/>
            <person name="Shimizu K.K."/>
        </authorList>
    </citation>
    <scope>NUCLEOTIDE SEQUENCE</scope>
</reference>
<keyword evidence="1" id="KW-0175">Coiled coil</keyword>
<sequence length="385" mass="43490">MANGSPSAGSTSSPQADAPRPQRRPRAGSDPLLIVCRCFSVVTAATALLCVAVNVLSAVQSFRAGIDIFGGIFRCYAVVFSLFVGVIETEWGFIMKFWQVYFSPTISLDLGRDAFVAVMTKAYPSIQRNDLVLLQEIASYMLLACGAVYVISVASEVFGVSRGGKQEAKDTWWWNDKVQRAIKEKKECFKYLHLDKSATNIEGYKIAKRAAKRAVSVAKGQAYDNLYQRLGTKEGEKDIYRMARIRERKTRDINQIKCIKDGVDRLLVRDEEIKDRWREYFDKLFNGEEEGPILELDDSFDDNNRRFVRRIQETEIEEALKRMKSGKAMGPDGIPIEGILCLGVLKRSRQQKATSREQAAKDLEELEKRREELQALLIAEGSETV</sequence>
<keyword evidence="3" id="KW-0812">Transmembrane</keyword>
<feature type="transmembrane region" description="Helical" evidence="3">
    <location>
        <begin position="137"/>
        <end position="159"/>
    </location>
</feature>
<evidence type="ECO:0000256" key="3">
    <source>
        <dbReference type="SAM" id="Phobius"/>
    </source>
</evidence>
<evidence type="ECO:0000256" key="2">
    <source>
        <dbReference type="SAM" id="MobiDB-lite"/>
    </source>
</evidence>
<feature type="region of interest" description="Disordered" evidence="2">
    <location>
        <begin position="1"/>
        <end position="26"/>
    </location>
</feature>
<dbReference type="AlphaFoldDB" id="A0AAV5EPU9"/>
<gene>
    <name evidence="4" type="primary">gb12034</name>
    <name evidence="4" type="ORF">PR202_gb12034</name>
</gene>
<evidence type="ECO:0000313" key="4">
    <source>
        <dbReference type="EMBL" id="GJN24300.1"/>
    </source>
</evidence>
<evidence type="ECO:0000313" key="5">
    <source>
        <dbReference type="Proteomes" id="UP001054889"/>
    </source>
</evidence>
<accession>A0AAV5EPU9</accession>
<feature type="compositionally biased region" description="Polar residues" evidence="2">
    <location>
        <begin position="1"/>
        <end position="13"/>
    </location>
</feature>
<keyword evidence="5" id="KW-1185">Reference proteome</keyword>
<name>A0AAV5EPU9_ELECO</name>
<keyword evidence="3" id="KW-1133">Transmembrane helix</keyword>